<dbReference type="InterPro" id="IPR051294">
    <property type="entry name" value="HORMA_MeioticProgression"/>
</dbReference>
<comment type="subcellular location">
    <subcellularLocation>
        <location evidence="2">Chromosome</location>
    </subcellularLocation>
    <subcellularLocation>
        <location evidence="1">Nucleus</location>
    </subcellularLocation>
</comment>
<reference evidence="7 8" key="1">
    <citation type="submission" date="2018-11" db="EMBL/GenBank/DDBJ databases">
        <authorList>
            <consortium name="Pathogen Informatics"/>
        </authorList>
    </citation>
    <scope>NUCLEOTIDE SEQUENCE [LARGE SCALE GENOMIC DNA]</scope>
</reference>
<dbReference type="Pfam" id="PF02301">
    <property type="entry name" value="HORMA"/>
    <property type="match status" value="1"/>
</dbReference>
<dbReference type="GO" id="GO:0051321">
    <property type="term" value="P:meiotic cell cycle"/>
    <property type="evidence" value="ECO:0007669"/>
    <property type="project" value="UniProtKB-KW"/>
</dbReference>
<dbReference type="GO" id="GO:0005634">
    <property type="term" value="C:nucleus"/>
    <property type="evidence" value="ECO:0007669"/>
    <property type="project" value="UniProtKB-SubCell"/>
</dbReference>
<evidence type="ECO:0000256" key="4">
    <source>
        <dbReference type="ARBA" id="ARBA00023242"/>
    </source>
</evidence>
<evidence type="ECO:0000313" key="8">
    <source>
        <dbReference type="Proteomes" id="UP000271889"/>
    </source>
</evidence>
<dbReference type="PANTHER" id="PTHR48225">
    <property type="entry name" value="HORMA DOMAIN-CONTAINING PROTEIN 1"/>
    <property type="match status" value="1"/>
</dbReference>
<dbReference type="InterPro" id="IPR003511">
    <property type="entry name" value="HORMA_dom"/>
</dbReference>
<dbReference type="OrthoDB" id="1928087at2759"/>
<keyword evidence="3" id="KW-0158">Chromosome</keyword>
<dbReference type="Gene3D" id="3.30.900.10">
    <property type="entry name" value="HORMA domain"/>
    <property type="match status" value="1"/>
</dbReference>
<dbReference type="PANTHER" id="PTHR48225:SF7">
    <property type="entry name" value="MEIOSIS-SPECIFIC PROTEIN HOP1"/>
    <property type="match status" value="1"/>
</dbReference>
<protein>
    <recommendedName>
        <fullName evidence="6">HORMA domain-containing protein</fullName>
    </recommendedName>
</protein>
<organism evidence="7 8">
    <name type="scientific">Cylicostephanus goldi</name>
    <name type="common">Nematode worm</name>
    <dbReference type="NCBI Taxonomy" id="71465"/>
    <lineage>
        <taxon>Eukaryota</taxon>
        <taxon>Metazoa</taxon>
        <taxon>Ecdysozoa</taxon>
        <taxon>Nematoda</taxon>
        <taxon>Chromadorea</taxon>
        <taxon>Rhabditida</taxon>
        <taxon>Rhabditina</taxon>
        <taxon>Rhabditomorpha</taxon>
        <taxon>Strongyloidea</taxon>
        <taxon>Strongylidae</taxon>
        <taxon>Cylicostephanus</taxon>
    </lineage>
</organism>
<proteinExistence type="predicted"/>
<evidence type="ECO:0000256" key="5">
    <source>
        <dbReference type="ARBA" id="ARBA00023254"/>
    </source>
</evidence>
<keyword evidence="5" id="KW-0469">Meiosis</keyword>
<dbReference type="SUPFAM" id="SSF56019">
    <property type="entry name" value="The spindle assembly checkpoint protein mad2"/>
    <property type="match status" value="1"/>
</dbReference>
<sequence length="155" mass="17607">MVEKFRGVSHAIAHRYLRSLMLVINPTRDDENDAVEMYIWHMRYGVGDDHGAELTGTDGTIMASLRYEGIQSVKKQVLDLFKAIRGLCKIVLAPLPTAAAATLRATYTDWTPEDYQAPGFYPSPEKPILRPEAEEIRMGTLQTGHHTFVFLYEFF</sequence>
<dbReference type="EMBL" id="UYRV01027416">
    <property type="protein sequence ID" value="VDK80951.1"/>
    <property type="molecule type" value="Genomic_DNA"/>
</dbReference>
<evidence type="ECO:0000256" key="1">
    <source>
        <dbReference type="ARBA" id="ARBA00004123"/>
    </source>
</evidence>
<keyword evidence="4" id="KW-0539">Nucleus</keyword>
<feature type="domain" description="HORMA" evidence="6">
    <location>
        <begin position="1"/>
        <end position="152"/>
    </location>
</feature>
<dbReference type="Proteomes" id="UP000271889">
    <property type="component" value="Unassembled WGS sequence"/>
</dbReference>
<dbReference type="GO" id="GO:0005694">
    <property type="term" value="C:chromosome"/>
    <property type="evidence" value="ECO:0007669"/>
    <property type="project" value="UniProtKB-SubCell"/>
</dbReference>
<evidence type="ECO:0000259" key="6">
    <source>
        <dbReference type="PROSITE" id="PS50815"/>
    </source>
</evidence>
<gene>
    <name evidence="7" type="ORF">CGOC_LOCUS7772</name>
</gene>
<accession>A0A3P6UU01</accession>
<evidence type="ECO:0000256" key="2">
    <source>
        <dbReference type="ARBA" id="ARBA00004286"/>
    </source>
</evidence>
<keyword evidence="8" id="KW-1185">Reference proteome</keyword>
<evidence type="ECO:0000313" key="7">
    <source>
        <dbReference type="EMBL" id="VDK80951.1"/>
    </source>
</evidence>
<dbReference type="PROSITE" id="PS50815">
    <property type="entry name" value="HORMA"/>
    <property type="match status" value="1"/>
</dbReference>
<evidence type="ECO:0000256" key="3">
    <source>
        <dbReference type="ARBA" id="ARBA00022454"/>
    </source>
</evidence>
<dbReference type="AlphaFoldDB" id="A0A3P6UU01"/>
<name>A0A3P6UU01_CYLGO</name>
<dbReference type="InterPro" id="IPR036570">
    <property type="entry name" value="HORMA_dom_sf"/>
</dbReference>